<organism evidence="1 2">
    <name type="scientific">Sphenostylis stenocarpa</name>
    <dbReference type="NCBI Taxonomy" id="92480"/>
    <lineage>
        <taxon>Eukaryota</taxon>
        <taxon>Viridiplantae</taxon>
        <taxon>Streptophyta</taxon>
        <taxon>Embryophyta</taxon>
        <taxon>Tracheophyta</taxon>
        <taxon>Spermatophyta</taxon>
        <taxon>Magnoliopsida</taxon>
        <taxon>eudicotyledons</taxon>
        <taxon>Gunneridae</taxon>
        <taxon>Pentapetalae</taxon>
        <taxon>rosids</taxon>
        <taxon>fabids</taxon>
        <taxon>Fabales</taxon>
        <taxon>Fabaceae</taxon>
        <taxon>Papilionoideae</taxon>
        <taxon>50 kb inversion clade</taxon>
        <taxon>NPAAA clade</taxon>
        <taxon>indigoferoid/millettioid clade</taxon>
        <taxon>Phaseoleae</taxon>
        <taxon>Sphenostylis</taxon>
    </lineage>
</organism>
<dbReference type="Proteomes" id="UP001189624">
    <property type="component" value="Chromosome 5"/>
</dbReference>
<evidence type="ECO:0000313" key="1">
    <source>
        <dbReference type="EMBL" id="CAJ1955374.1"/>
    </source>
</evidence>
<dbReference type="EMBL" id="OY731402">
    <property type="protein sequence ID" value="CAJ1955374.1"/>
    <property type="molecule type" value="Genomic_DNA"/>
</dbReference>
<proteinExistence type="predicted"/>
<gene>
    <name evidence="1" type="ORF">AYBTSS11_LOCUS16092</name>
</gene>
<evidence type="ECO:0000313" key="2">
    <source>
        <dbReference type="Proteomes" id="UP001189624"/>
    </source>
</evidence>
<name>A0AA86VHN3_9FABA</name>
<protein>
    <submittedName>
        <fullName evidence="1">Uncharacterized protein</fullName>
    </submittedName>
</protein>
<dbReference type="AlphaFoldDB" id="A0AA86VHN3"/>
<accession>A0AA86VHN3</accession>
<sequence>MDLSSDSSSFFGVDSTLLLQSQSQPQRHQKLQDSDQNNYALHNLGSQMDGGRRSDLLLDVYWICSVVRDGQNVKKLKAETIVCGGIECKNGVAGKKVNARTVKEDRVPRRRFTAELPAQNLILSLSAFKLIPVTVQGKNNAELSMTLES</sequence>
<reference evidence="1" key="1">
    <citation type="submission" date="2023-10" db="EMBL/GenBank/DDBJ databases">
        <authorList>
            <person name="Domelevo Entfellner J.-B."/>
        </authorList>
    </citation>
    <scope>NUCLEOTIDE SEQUENCE</scope>
</reference>
<dbReference type="Gramene" id="rna-AYBTSS11_LOCUS16092">
    <property type="protein sequence ID" value="CAJ1955374.1"/>
    <property type="gene ID" value="gene-AYBTSS11_LOCUS16092"/>
</dbReference>
<keyword evidence="2" id="KW-1185">Reference proteome</keyword>